<dbReference type="AlphaFoldDB" id="A0A1W1Y3H4"/>
<dbReference type="SUPFAM" id="SSF46785">
    <property type="entry name" value="Winged helix' DNA-binding domain"/>
    <property type="match status" value="1"/>
</dbReference>
<dbReference type="InterPro" id="IPR011663">
    <property type="entry name" value="UTRA"/>
</dbReference>
<keyword evidence="6" id="KW-1185">Reference proteome</keyword>
<evidence type="ECO:0000256" key="2">
    <source>
        <dbReference type="ARBA" id="ARBA00023125"/>
    </source>
</evidence>
<dbReference type="InterPro" id="IPR028978">
    <property type="entry name" value="Chorismate_lyase_/UTRA_dom_sf"/>
</dbReference>
<dbReference type="Pfam" id="PF07702">
    <property type="entry name" value="UTRA"/>
    <property type="match status" value="1"/>
</dbReference>
<evidence type="ECO:0000259" key="4">
    <source>
        <dbReference type="PROSITE" id="PS50949"/>
    </source>
</evidence>
<dbReference type="InterPro" id="IPR036388">
    <property type="entry name" value="WH-like_DNA-bd_sf"/>
</dbReference>
<evidence type="ECO:0000256" key="3">
    <source>
        <dbReference type="ARBA" id="ARBA00023163"/>
    </source>
</evidence>
<dbReference type="RefSeq" id="WP_084097855.1">
    <property type="nucleotide sequence ID" value="NZ_FWXK01000001.1"/>
</dbReference>
<dbReference type="STRING" id="371602.SAMN04487984_0250"/>
<reference evidence="6" key="1">
    <citation type="submission" date="2017-04" db="EMBL/GenBank/DDBJ databases">
        <authorList>
            <person name="Varghese N."/>
            <person name="Submissions S."/>
        </authorList>
    </citation>
    <scope>NUCLEOTIDE SEQUENCE [LARGE SCALE GENOMIC DNA]</scope>
    <source>
        <strain evidence="6">DSM 21500</strain>
    </source>
</reference>
<evidence type="ECO:0000256" key="1">
    <source>
        <dbReference type="ARBA" id="ARBA00023015"/>
    </source>
</evidence>
<feature type="domain" description="HTH gntR-type" evidence="4">
    <location>
        <begin position="3"/>
        <end position="72"/>
    </location>
</feature>
<organism evidence="5 6">
    <name type="scientific">Aerococcus suis</name>
    <dbReference type="NCBI Taxonomy" id="371602"/>
    <lineage>
        <taxon>Bacteria</taxon>
        <taxon>Bacillati</taxon>
        <taxon>Bacillota</taxon>
        <taxon>Bacilli</taxon>
        <taxon>Lactobacillales</taxon>
        <taxon>Aerococcaceae</taxon>
        <taxon>Aerococcus</taxon>
    </lineage>
</organism>
<dbReference type="Gene3D" id="3.40.1410.10">
    <property type="entry name" value="Chorismate lyase-like"/>
    <property type="match status" value="1"/>
</dbReference>
<dbReference type="EMBL" id="FWXK01000001">
    <property type="protein sequence ID" value="SMC30687.1"/>
    <property type="molecule type" value="Genomic_DNA"/>
</dbReference>
<dbReference type="CDD" id="cd07377">
    <property type="entry name" value="WHTH_GntR"/>
    <property type="match status" value="1"/>
</dbReference>
<keyword evidence="1" id="KW-0805">Transcription regulation</keyword>
<sequence>MKKPKYEMIKDALRKEITSSHHFNPGDKFYTEAELAKKFNVSSITVIRSLNELVNEGYLVRFQGKGTFISRARKDQPIKFSDEEVFPIKNDHVKVLTLEPGNNPEILKKLNLAKDDTYYIIERVRYNVDDPYIFQKSYIPSAYIDKSDLNPVYYTSIYRRFHEDFNIDMSQQYFRETNDVRLDIPEKVHQELELNPHEPCVYQNRLTVGRDSGNTLEIVHSYKKWNYFKIKIQSNDWE</sequence>
<accession>A0A1W1Y3H4</accession>
<dbReference type="SMART" id="SM00866">
    <property type="entry name" value="UTRA"/>
    <property type="match status" value="1"/>
</dbReference>
<dbReference type="InterPro" id="IPR050679">
    <property type="entry name" value="Bact_HTH_transcr_reg"/>
</dbReference>
<keyword evidence="3" id="KW-0804">Transcription</keyword>
<dbReference type="GO" id="GO:0003677">
    <property type="term" value="F:DNA binding"/>
    <property type="evidence" value="ECO:0007669"/>
    <property type="project" value="UniProtKB-KW"/>
</dbReference>
<evidence type="ECO:0000313" key="6">
    <source>
        <dbReference type="Proteomes" id="UP000243884"/>
    </source>
</evidence>
<proteinExistence type="predicted"/>
<gene>
    <name evidence="5" type="ORF">SAMN04487984_0250</name>
</gene>
<evidence type="ECO:0000313" key="5">
    <source>
        <dbReference type="EMBL" id="SMC30687.1"/>
    </source>
</evidence>
<protein>
    <submittedName>
        <fullName evidence="5">Transcriptional regulator, GntR family</fullName>
    </submittedName>
</protein>
<dbReference type="GO" id="GO:0003700">
    <property type="term" value="F:DNA-binding transcription factor activity"/>
    <property type="evidence" value="ECO:0007669"/>
    <property type="project" value="InterPro"/>
</dbReference>
<dbReference type="SUPFAM" id="SSF64288">
    <property type="entry name" value="Chorismate lyase-like"/>
    <property type="match status" value="1"/>
</dbReference>
<dbReference type="PANTHER" id="PTHR44846:SF17">
    <property type="entry name" value="GNTR-FAMILY TRANSCRIPTIONAL REGULATOR"/>
    <property type="match status" value="1"/>
</dbReference>
<keyword evidence="2" id="KW-0238">DNA-binding</keyword>
<dbReference type="Proteomes" id="UP000243884">
    <property type="component" value="Unassembled WGS sequence"/>
</dbReference>
<dbReference type="OrthoDB" id="457376at2"/>
<dbReference type="InterPro" id="IPR036390">
    <property type="entry name" value="WH_DNA-bd_sf"/>
</dbReference>
<dbReference type="PROSITE" id="PS50949">
    <property type="entry name" value="HTH_GNTR"/>
    <property type="match status" value="1"/>
</dbReference>
<dbReference type="Gene3D" id="1.10.10.10">
    <property type="entry name" value="Winged helix-like DNA-binding domain superfamily/Winged helix DNA-binding domain"/>
    <property type="match status" value="1"/>
</dbReference>
<dbReference type="Pfam" id="PF00392">
    <property type="entry name" value="GntR"/>
    <property type="match status" value="1"/>
</dbReference>
<dbReference type="PANTHER" id="PTHR44846">
    <property type="entry name" value="MANNOSYL-D-GLYCERATE TRANSPORT/METABOLISM SYSTEM REPRESSOR MNGR-RELATED"/>
    <property type="match status" value="1"/>
</dbReference>
<dbReference type="GO" id="GO:0045892">
    <property type="term" value="P:negative regulation of DNA-templated transcription"/>
    <property type="evidence" value="ECO:0007669"/>
    <property type="project" value="TreeGrafter"/>
</dbReference>
<dbReference type="InterPro" id="IPR000524">
    <property type="entry name" value="Tscrpt_reg_HTH_GntR"/>
</dbReference>
<dbReference type="SMART" id="SM00345">
    <property type="entry name" value="HTH_GNTR"/>
    <property type="match status" value="1"/>
</dbReference>
<name>A0A1W1Y3H4_9LACT</name>